<protein>
    <submittedName>
        <fullName evidence="2">Predicted eukaryotic-type DNA primase</fullName>
    </submittedName>
</protein>
<dbReference type="InterPro" id="IPR014145">
    <property type="entry name" value="LigD_pol_dom"/>
</dbReference>
<dbReference type="RefSeq" id="WP_025773297.1">
    <property type="nucleotide sequence ID" value="NZ_DF238840.1"/>
</dbReference>
<dbReference type="EMBL" id="DF238840">
    <property type="protein sequence ID" value="GAF25277.1"/>
    <property type="molecule type" value="Genomic_DNA"/>
</dbReference>
<dbReference type="AlphaFoldDB" id="A0A0S6UAS3"/>
<feature type="domain" description="DNA ligase D polymerase" evidence="1">
    <location>
        <begin position="41"/>
        <end position="295"/>
    </location>
</feature>
<name>A0A0S6UAS3_NEOTH</name>
<dbReference type="PANTHER" id="PTHR42705:SF3">
    <property type="entry name" value="ATP-DEPENDENT DNA LIGASE"/>
    <property type="match status" value="1"/>
</dbReference>
<proteinExistence type="predicted"/>
<gene>
    <name evidence="2" type="ORF">MTY_0607</name>
</gene>
<dbReference type="Pfam" id="PF21686">
    <property type="entry name" value="LigD_Prim-Pol"/>
    <property type="match status" value="1"/>
</dbReference>
<dbReference type="PANTHER" id="PTHR42705">
    <property type="entry name" value="BIFUNCTIONAL NON-HOMOLOGOUS END JOINING PROTEIN LIGD"/>
    <property type="match status" value="1"/>
</dbReference>
<dbReference type="InterPro" id="IPR052171">
    <property type="entry name" value="NHEJ_LigD"/>
</dbReference>
<dbReference type="Proteomes" id="UP000063718">
    <property type="component" value="Unassembled WGS sequence"/>
</dbReference>
<dbReference type="CDD" id="cd04865">
    <property type="entry name" value="LigD_Pol_like_2"/>
    <property type="match status" value="1"/>
</dbReference>
<organism evidence="2">
    <name type="scientific">Moorella thermoacetica Y72</name>
    <dbReference type="NCBI Taxonomy" id="1325331"/>
    <lineage>
        <taxon>Bacteria</taxon>
        <taxon>Bacillati</taxon>
        <taxon>Bacillota</taxon>
        <taxon>Clostridia</taxon>
        <taxon>Neomoorellales</taxon>
        <taxon>Neomoorellaceae</taxon>
        <taxon>Neomoorella</taxon>
    </lineage>
</organism>
<reference evidence="2" key="1">
    <citation type="journal article" date="2014" name="Gene">
        <title>Genome-guided analysis of transformation efficiency and carbon dioxide assimilation by Moorella thermoacetica Y72.</title>
        <authorList>
            <person name="Tsukahara K."/>
            <person name="Kita A."/>
            <person name="Nakashimada Y."/>
            <person name="Hoshino T."/>
            <person name="Murakami K."/>
        </authorList>
    </citation>
    <scope>NUCLEOTIDE SEQUENCE [LARGE SCALE GENOMIC DNA]</scope>
    <source>
        <strain evidence="2">Y72</strain>
    </source>
</reference>
<sequence length="314" mass="35968">MDREMTTGQQVNGEPYMLPRLPGQQLRLTNLDKVFWPEGLTKFDLVEYYVDMAPGILPYLRERPLVLKRYPDGITGEAFYQKECPAYAPEWVATLPVYHTDSDKTINYVLCNNEATLAWLANQGCIEVHAWLSRAGRLEYPDIVVMDLDPAEGTTLVDVLEIALLVNQALKELHLTGYPKTSGARGLHIFIPLYPRWTFREVTAAMGYLAQLIVQVYPRKATTEHLIQKRRGKVYLDYLQNVRGRSMAFPYSLRPLPGAPVSAPLTWEEVAAKKINPGDFNIHTIRRRLEKWGDLYRELLERPNDLTPLLELAI</sequence>
<evidence type="ECO:0000313" key="2">
    <source>
        <dbReference type="EMBL" id="GAF25277.1"/>
    </source>
</evidence>
<dbReference type="Gene3D" id="3.90.920.10">
    <property type="entry name" value="DNA primase, PRIM domain"/>
    <property type="match status" value="1"/>
</dbReference>
<accession>A0A0S6UAS3</accession>
<dbReference type="NCBIfam" id="TIGR02778">
    <property type="entry name" value="ligD_pol"/>
    <property type="match status" value="1"/>
</dbReference>
<evidence type="ECO:0000259" key="1">
    <source>
        <dbReference type="Pfam" id="PF21686"/>
    </source>
</evidence>